<keyword evidence="5 7" id="KW-1133">Transmembrane helix</keyword>
<organism evidence="9 10">
    <name type="scientific">Streptomyces pactum</name>
    <dbReference type="NCBI Taxonomy" id="68249"/>
    <lineage>
        <taxon>Bacteria</taxon>
        <taxon>Bacillati</taxon>
        <taxon>Actinomycetota</taxon>
        <taxon>Actinomycetes</taxon>
        <taxon>Kitasatosporales</taxon>
        <taxon>Streptomycetaceae</taxon>
        <taxon>Streptomyces</taxon>
    </lineage>
</organism>
<dbReference type="GO" id="GO:0005886">
    <property type="term" value="C:plasma membrane"/>
    <property type="evidence" value="ECO:0007669"/>
    <property type="project" value="UniProtKB-SubCell"/>
</dbReference>
<dbReference type="EMBL" id="CP019724">
    <property type="protein sequence ID" value="AQS69498.1"/>
    <property type="molecule type" value="Genomic_DNA"/>
</dbReference>
<accession>A0A1S6JCL6</accession>
<sequence>MSTGALSRETTGGRAVLSRVTLVGERRRVDLVLPAREPVGLLLPEIMRLLDDRAEGRPASRHLVTVDGSALDHDSTLETAGIRDGAVLRLVRVEDAPPAPVVHDVTDVVAEDLGHRRGLWGPAARRVTAGAASVGWVIVASLFARAQYDDRGTVAAALLAGAGAAAVAGALLGRVRRHGLGATLLCAAGALGVLGVWSLVDDLGGSSAGASRFAGVAAVSVLVLALLGLFTPLGRGGIVGAGAVAVTAVGWEVVVAVQSGAGTAEQQARVGAVLGVVCVVVLGVLPRLALMASGLSGLDDRRAGGISVSRHQVSAALAAAHRGLVLATVTVAGSAAVAAVLALRVPSVWTVALAAVVAVVLALRARAFPLIAEVVVLLTAAAGVAVRLLVVWAERSSAAAPLAVLVVLAVLPLVVLAVQPAEHVRVRLRRAGDLLESVGVIALLPLLAGVFGVYGRLLDTFA</sequence>
<evidence type="ECO:0000313" key="9">
    <source>
        <dbReference type="EMBL" id="AQS69498.1"/>
    </source>
</evidence>
<dbReference type="NCBIfam" id="TIGR03920">
    <property type="entry name" value="T7SS_EccD"/>
    <property type="match status" value="1"/>
</dbReference>
<keyword evidence="10" id="KW-1185">Reference proteome</keyword>
<evidence type="ECO:0000313" key="10">
    <source>
        <dbReference type="Proteomes" id="UP000189443"/>
    </source>
</evidence>
<evidence type="ECO:0000259" key="8">
    <source>
        <dbReference type="Pfam" id="PF19053"/>
    </source>
</evidence>
<feature type="transmembrane region" description="Helical" evidence="7">
    <location>
        <begin position="347"/>
        <end position="363"/>
    </location>
</feature>
<dbReference type="InterPro" id="IPR024962">
    <property type="entry name" value="YukD-like"/>
</dbReference>
<dbReference type="Gene3D" id="3.10.20.90">
    <property type="entry name" value="Phosphatidylinositol 3-kinase Catalytic Subunit, Chain A, domain 1"/>
    <property type="match status" value="1"/>
</dbReference>
<dbReference type="Pfam" id="PF19053">
    <property type="entry name" value="EccD"/>
    <property type="match status" value="1"/>
</dbReference>
<keyword evidence="3" id="KW-1003">Cell membrane</keyword>
<evidence type="ECO:0000256" key="5">
    <source>
        <dbReference type="ARBA" id="ARBA00022989"/>
    </source>
</evidence>
<evidence type="ECO:0000256" key="6">
    <source>
        <dbReference type="ARBA" id="ARBA00023136"/>
    </source>
</evidence>
<dbReference type="Pfam" id="PF08817">
    <property type="entry name" value="YukD"/>
    <property type="match status" value="1"/>
</dbReference>
<feature type="transmembrane region" description="Helical" evidence="7">
    <location>
        <begin position="370"/>
        <end position="392"/>
    </location>
</feature>
<dbReference type="InterPro" id="IPR044049">
    <property type="entry name" value="EccD_transm"/>
</dbReference>
<protein>
    <submittedName>
        <fullName evidence="9">Type VII secretion integral membrane protein EccD</fullName>
    </submittedName>
</protein>
<dbReference type="AlphaFoldDB" id="A0A1S6JCL6"/>
<feature type="transmembrane region" description="Helical" evidence="7">
    <location>
        <begin position="127"/>
        <end position="148"/>
    </location>
</feature>
<dbReference type="RefSeq" id="WP_055417023.1">
    <property type="nucleotide sequence ID" value="NZ_CP019724.1"/>
</dbReference>
<name>A0A1S6JCL6_9ACTN</name>
<feature type="transmembrane region" description="Helical" evidence="7">
    <location>
        <begin position="154"/>
        <end position="173"/>
    </location>
</feature>
<feature type="transmembrane region" description="Helical" evidence="7">
    <location>
        <begin position="319"/>
        <end position="341"/>
    </location>
</feature>
<comment type="similarity">
    <text evidence="2">Belongs to the EccD/Snm4 family.</text>
</comment>
<feature type="transmembrane region" description="Helical" evidence="7">
    <location>
        <begin position="237"/>
        <end position="258"/>
    </location>
</feature>
<proteinExistence type="inferred from homology"/>
<comment type="subcellular location">
    <subcellularLocation>
        <location evidence="1">Cell membrane</location>
        <topology evidence="1">Multi-pass membrane protein</topology>
    </subcellularLocation>
</comment>
<gene>
    <name evidence="9" type="ORF">B1H29_23730</name>
</gene>
<keyword evidence="4 7" id="KW-0812">Transmembrane</keyword>
<dbReference type="InterPro" id="IPR006707">
    <property type="entry name" value="T7SS_EccD"/>
</dbReference>
<keyword evidence="6 7" id="KW-0472">Membrane</keyword>
<evidence type="ECO:0000256" key="4">
    <source>
        <dbReference type="ARBA" id="ARBA00022692"/>
    </source>
</evidence>
<feature type="transmembrane region" description="Helical" evidence="7">
    <location>
        <begin position="438"/>
        <end position="457"/>
    </location>
</feature>
<dbReference type="KEGG" id="spac:B1H29_23730"/>
<feature type="transmembrane region" description="Helical" evidence="7">
    <location>
        <begin position="398"/>
        <end position="418"/>
    </location>
</feature>
<feature type="transmembrane region" description="Helical" evidence="7">
    <location>
        <begin position="212"/>
        <end position="230"/>
    </location>
</feature>
<feature type="domain" description="EccD-like transmembrane" evidence="8">
    <location>
        <begin position="125"/>
        <end position="457"/>
    </location>
</feature>
<evidence type="ECO:0000256" key="3">
    <source>
        <dbReference type="ARBA" id="ARBA00022475"/>
    </source>
</evidence>
<dbReference type="Proteomes" id="UP000189443">
    <property type="component" value="Chromosome"/>
</dbReference>
<evidence type="ECO:0000256" key="2">
    <source>
        <dbReference type="ARBA" id="ARBA00006162"/>
    </source>
</evidence>
<reference evidence="9 10" key="1">
    <citation type="submission" date="2017-02" db="EMBL/GenBank/DDBJ databases">
        <title>Streptomyces pactum ACT12 Genome sequencing and assembly.</title>
        <authorList>
            <person name="Xue Q."/>
            <person name="Yan X."/>
            <person name="Jia L."/>
            <person name="Yan H."/>
        </authorList>
    </citation>
    <scope>NUCLEOTIDE SEQUENCE [LARGE SCALE GENOMIC DNA]</scope>
    <source>
        <strain evidence="9 10">ACT12</strain>
    </source>
</reference>
<dbReference type="OrthoDB" id="3326149at2"/>
<evidence type="ECO:0000256" key="7">
    <source>
        <dbReference type="SAM" id="Phobius"/>
    </source>
</evidence>
<evidence type="ECO:0000256" key="1">
    <source>
        <dbReference type="ARBA" id="ARBA00004651"/>
    </source>
</evidence>
<feature type="transmembrane region" description="Helical" evidence="7">
    <location>
        <begin position="180"/>
        <end position="200"/>
    </location>
</feature>
<feature type="transmembrane region" description="Helical" evidence="7">
    <location>
        <begin position="270"/>
        <end position="298"/>
    </location>
</feature>